<accession>A0ABQ1LU54</accession>
<dbReference type="NCBIfam" id="TIGR01493">
    <property type="entry name" value="HAD-SF-IA-v2"/>
    <property type="match status" value="1"/>
</dbReference>
<reference evidence="4" key="1">
    <citation type="journal article" date="2019" name="Int. J. Syst. Evol. Microbiol.">
        <title>The Global Catalogue of Microorganisms (GCM) 10K type strain sequencing project: providing services to taxonomists for standard genome sequencing and annotation.</title>
        <authorList>
            <consortium name="The Broad Institute Genomics Platform"/>
            <consortium name="The Broad Institute Genome Sequencing Center for Infectious Disease"/>
            <person name="Wu L."/>
            <person name="Ma J."/>
        </authorList>
    </citation>
    <scope>NUCLEOTIDE SEQUENCE [LARGE SCALE GENOMIC DNA]</scope>
    <source>
        <strain evidence="4">CGMCC 1.12479</strain>
    </source>
</reference>
<dbReference type="SFLD" id="SFLDS00003">
    <property type="entry name" value="Haloacid_Dehalogenase"/>
    <property type="match status" value="1"/>
</dbReference>
<dbReference type="NCBIfam" id="TIGR01428">
    <property type="entry name" value="HAD_type_II"/>
    <property type="match status" value="1"/>
</dbReference>
<name>A0ABQ1LU54_9BACT</name>
<dbReference type="InterPro" id="IPR036412">
    <property type="entry name" value="HAD-like_sf"/>
</dbReference>
<dbReference type="Gene3D" id="1.10.150.240">
    <property type="entry name" value="Putative phosphatase, domain 2"/>
    <property type="match status" value="1"/>
</dbReference>
<evidence type="ECO:0000313" key="4">
    <source>
        <dbReference type="Proteomes" id="UP000635885"/>
    </source>
</evidence>
<evidence type="ECO:0000256" key="1">
    <source>
        <dbReference type="ARBA" id="ARBA00008106"/>
    </source>
</evidence>
<comment type="caution">
    <text evidence="3">The sequence shown here is derived from an EMBL/GenBank/DDBJ whole genome shotgun (WGS) entry which is preliminary data.</text>
</comment>
<organism evidence="3 4">
    <name type="scientific">Belliella aquatica</name>
    <dbReference type="NCBI Taxonomy" id="1323734"/>
    <lineage>
        <taxon>Bacteria</taxon>
        <taxon>Pseudomonadati</taxon>
        <taxon>Bacteroidota</taxon>
        <taxon>Cytophagia</taxon>
        <taxon>Cytophagales</taxon>
        <taxon>Cyclobacteriaceae</taxon>
        <taxon>Belliella</taxon>
    </lineage>
</organism>
<gene>
    <name evidence="3" type="primary">chd1</name>
    <name evidence="3" type="ORF">GCM10010993_05510</name>
</gene>
<dbReference type="InterPro" id="IPR023214">
    <property type="entry name" value="HAD_sf"/>
</dbReference>
<dbReference type="Pfam" id="PF00702">
    <property type="entry name" value="Hydrolase"/>
    <property type="match status" value="1"/>
</dbReference>
<evidence type="ECO:0000256" key="2">
    <source>
        <dbReference type="ARBA" id="ARBA00022801"/>
    </source>
</evidence>
<dbReference type="PANTHER" id="PTHR43316:SF3">
    <property type="entry name" value="HALOACID DEHALOGENASE, TYPE II (AFU_ORTHOLOGUE AFUA_2G07750)-RELATED"/>
    <property type="match status" value="1"/>
</dbReference>
<dbReference type="Gene3D" id="3.40.50.1000">
    <property type="entry name" value="HAD superfamily/HAD-like"/>
    <property type="match status" value="1"/>
</dbReference>
<dbReference type="SUPFAM" id="SSF56784">
    <property type="entry name" value="HAD-like"/>
    <property type="match status" value="1"/>
</dbReference>
<dbReference type="InterPro" id="IPR006328">
    <property type="entry name" value="2-HAD"/>
</dbReference>
<dbReference type="CDD" id="cd02588">
    <property type="entry name" value="HAD_L2-DEX"/>
    <property type="match status" value="1"/>
</dbReference>
<dbReference type="SFLD" id="SFLDG01129">
    <property type="entry name" value="C1.5:_HAD__Beta-PGM__Phosphata"/>
    <property type="match status" value="1"/>
</dbReference>
<dbReference type="InterPro" id="IPR006439">
    <property type="entry name" value="HAD-SF_hydro_IA"/>
</dbReference>
<comment type="similarity">
    <text evidence="1">Belongs to the HAD-like hydrolase superfamily. S-2-haloalkanoic acid dehalogenase family.</text>
</comment>
<dbReference type="EMBL" id="BMFD01000002">
    <property type="protein sequence ID" value="GGC29503.1"/>
    <property type="molecule type" value="Genomic_DNA"/>
</dbReference>
<dbReference type="PRINTS" id="PR00413">
    <property type="entry name" value="HADHALOGNASE"/>
</dbReference>
<dbReference type="InterPro" id="IPR051540">
    <property type="entry name" value="S-2-haloacid_dehalogenase"/>
</dbReference>
<protein>
    <submittedName>
        <fullName evidence="3">Haloacid dehalogenase</fullName>
    </submittedName>
</protein>
<dbReference type="Proteomes" id="UP000635885">
    <property type="component" value="Unassembled WGS sequence"/>
</dbReference>
<evidence type="ECO:0000313" key="3">
    <source>
        <dbReference type="EMBL" id="GGC29503.1"/>
    </source>
</evidence>
<dbReference type="InterPro" id="IPR023198">
    <property type="entry name" value="PGP-like_dom2"/>
</dbReference>
<proteinExistence type="inferred from homology"/>
<keyword evidence="4" id="KW-1185">Reference proteome</keyword>
<dbReference type="PANTHER" id="PTHR43316">
    <property type="entry name" value="HYDROLASE, HALOACID DELAHOGENASE-RELATED"/>
    <property type="match status" value="1"/>
</dbReference>
<keyword evidence="2" id="KW-0378">Hydrolase</keyword>
<sequence length="239" mass="26868">MILFVAFELDASINSIYMNKPSLLVFDVNETLLDMTQLKSAINSRLFHSSAFDIWFAYLLQYAWVESLTGKHRSFSEIAGATLGMTAEKLDCKITQSEINVLLSKIKTLPPHKDVIGGLVSFQELGIPMVALTNGSLETANAQMEYSGIGKFMKRIFSIDEVGYFKPHPSPYQFVLNELKLASSDVMMIACHPWDLLGAKRVGLQTCLIRRKGMPAYPFSEPVDLEIESLKDLHKYFES</sequence>